<evidence type="ECO:0000313" key="2">
    <source>
        <dbReference type="Proteomes" id="UP000035085"/>
    </source>
</evidence>
<accession>A0ABN4FNZ0</accession>
<sequence>MSTSTSERELLINGDFATGDFTGWEVASEYFHLHRQDRRNVVVATPSPPNLSLGQSGLRASAGEYATSFWHCATDAQGTPIEGETRFFAAVIVIRPDDPEAPGDIRPLIMAATRWTKHATRFTVPSMSTIGFNIQNLAQIIVPVPDRLRNEITNGPIALHSFSIWRMS</sequence>
<protein>
    <submittedName>
        <fullName evidence="1">Uncharacterized protein</fullName>
    </submittedName>
</protein>
<gene>
    <name evidence="1" type="ORF">UC34_10970</name>
</gene>
<proteinExistence type="predicted"/>
<evidence type="ECO:0000313" key="1">
    <source>
        <dbReference type="EMBL" id="AJP57391.1"/>
    </source>
</evidence>
<name>A0ABN4FNZ0_9BURK</name>
<organism evidence="1 2">
    <name type="scientific">Pandoraea vervacti</name>
    <dbReference type="NCBI Taxonomy" id="656178"/>
    <lineage>
        <taxon>Bacteria</taxon>
        <taxon>Pseudomonadati</taxon>
        <taxon>Pseudomonadota</taxon>
        <taxon>Betaproteobacteria</taxon>
        <taxon>Burkholderiales</taxon>
        <taxon>Burkholderiaceae</taxon>
        <taxon>Pandoraea</taxon>
    </lineage>
</organism>
<dbReference type="Proteomes" id="UP000035085">
    <property type="component" value="Chromosome"/>
</dbReference>
<keyword evidence="2" id="KW-1185">Reference proteome</keyword>
<reference evidence="2" key="1">
    <citation type="submission" date="2015-02" db="EMBL/GenBank/DDBJ databases">
        <title>Complete Genome Sequencing of Pandoraea vervacti NS15 sp. nov.</title>
        <authorList>
            <person name="Chan K.-G."/>
        </authorList>
    </citation>
    <scope>NUCLEOTIDE SEQUENCE [LARGE SCALE GENOMIC DNA]</scope>
    <source>
        <strain evidence="2">NS15</strain>
    </source>
</reference>
<dbReference type="EMBL" id="CP010897">
    <property type="protein sequence ID" value="AJP57391.1"/>
    <property type="molecule type" value="Genomic_DNA"/>
</dbReference>